<evidence type="ECO:0000313" key="1">
    <source>
        <dbReference type="EMBL" id="TRY71567.1"/>
    </source>
</evidence>
<dbReference type="Proteomes" id="UP000318571">
    <property type="component" value="Chromosome 7"/>
</dbReference>
<accession>A0A553P1J8</accession>
<dbReference type="AlphaFoldDB" id="A0A553P1J8"/>
<dbReference type="EMBL" id="VCGU01000008">
    <property type="protein sequence ID" value="TRY71567.1"/>
    <property type="molecule type" value="Genomic_DNA"/>
</dbReference>
<organism evidence="1 2">
    <name type="scientific">Tigriopus californicus</name>
    <name type="common">Marine copepod</name>
    <dbReference type="NCBI Taxonomy" id="6832"/>
    <lineage>
        <taxon>Eukaryota</taxon>
        <taxon>Metazoa</taxon>
        <taxon>Ecdysozoa</taxon>
        <taxon>Arthropoda</taxon>
        <taxon>Crustacea</taxon>
        <taxon>Multicrustacea</taxon>
        <taxon>Hexanauplia</taxon>
        <taxon>Copepoda</taxon>
        <taxon>Harpacticoida</taxon>
        <taxon>Harpacticidae</taxon>
        <taxon>Tigriopus</taxon>
    </lineage>
</organism>
<reference evidence="1 2" key="1">
    <citation type="journal article" date="2018" name="Nat. Ecol. Evol.">
        <title>Genomic signatures of mitonuclear coevolution across populations of Tigriopus californicus.</title>
        <authorList>
            <person name="Barreto F.S."/>
            <person name="Watson E.T."/>
            <person name="Lima T.G."/>
            <person name="Willett C.S."/>
            <person name="Edmands S."/>
            <person name="Li W."/>
            <person name="Burton R.S."/>
        </authorList>
    </citation>
    <scope>NUCLEOTIDE SEQUENCE [LARGE SCALE GENOMIC DNA]</scope>
    <source>
        <strain evidence="1 2">San Diego</strain>
    </source>
</reference>
<protein>
    <submittedName>
        <fullName evidence="1">Uncharacterized protein</fullName>
    </submittedName>
</protein>
<sequence>MESVAFKPVLSSPSLFANSSLLISVLKPMCAFQTLIILTTLVVVSISNAHLLPQPSHQSFILKRQDLFSVSVKSKRSLEDEVQLSDSLLLARSHIGFKQSVSLPNLKASTNHHSVPKRSLSKRSALPVAPYRGHNFQRNVQLRQRPIKNRSRYYSTQAHLIRPRTSPEQETGLVLTTTLAIVCASNVQLTVGGAHRLLKDRAQISSNERLIVAHHSLSGVHAPIVLGSWNPQITVSEILSESGSKRTLTKRSAHPAAPYRGYNFRRNAALRRRPIQTRSRYYRNQRYRNRNRNRGTSSG</sequence>
<proteinExistence type="predicted"/>
<gene>
    <name evidence="1" type="ORF">TCAL_03377</name>
</gene>
<comment type="caution">
    <text evidence="1">The sequence shown here is derived from an EMBL/GenBank/DDBJ whole genome shotgun (WGS) entry which is preliminary data.</text>
</comment>
<name>A0A553P1J8_TIGCA</name>
<keyword evidence="2" id="KW-1185">Reference proteome</keyword>
<evidence type="ECO:0000313" key="2">
    <source>
        <dbReference type="Proteomes" id="UP000318571"/>
    </source>
</evidence>